<proteinExistence type="predicted"/>
<evidence type="ECO:0000313" key="2">
    <source>
        <dbReference type="Proteomes" id="UP000827917"/>
    </source>
</evidence>
<evidence type="ECO:0000313" key="1">
    <source>
        <dbReference type="EMBL" id="UDL16965.1"/>
    </source>
</evidence>
<dbReference type="Proteomes" id="UP000827917">
    <property type="component" value="Segment"/>
</dbReference>
<accession>A0AAE9C3S2</accession>
<dbReference type="EMBL" id="OK018136">
    <property type="protein sequence ID" value="UDL16965.1"/>
    <property type="molecule type" value="Genomic_DNA"/>
</dbReference>
<organism evidence="1 2">
    <name type="scientific">Stenotrophomonas phage TS-10</name>
    <dbReference type="NCBI Taxonomy" id="2886106"/>
    <lineage>
        <taxon>Viruses</taxon>
        <taxon>Duplodnaviria</taxon>
        <taxon>Heunggongvirae</taxon>
        <taxon>Uroviricota</taxon>
        <taxon>Caudoviricetes</taxon>
        <taxon>Autographivirales</taxon>
        <taxon>Autonotataviridae</taxon>
        <taxon>Gujervirinae</taxon>
        <taxon>Ponderosavirus</taxon>
        <taxon>Ponderosavirus TS10</taxon>
    </lineage>
</organism>
<sequence length="313" mass="34197">MIHVEHALEGFYRTEILRPDGSVRFDSGLNHNMILDHGLNQMGYSTGSFANSCFVGTGTTPPQPTNNALQAQVMSAGTSQKTTTFGKELGEAKPYAWLQSVWTFTAATANVTLGEMGTGGNGTELVTRSLLKDTDGNPTTITLLTGEVLRVTHVLRNYFDLADNTGSFVVGGVTYNYSARGILFRDSSYWQLKGGWAYPDAIRACEVPADSVWTSTGTLDQKLSKAATKSESFYPNSTPKPPNPSPGVTRWVSVFGVNQANYTLGVRYFEVIHSQSNYRDGATYGILLDKALMKTDKMSMTVTLDITYVRYTP</sequence>
<keyword evidence="2" id="KW-1185">Reference proteome</keyword>
<name>A0AAE9C3S2_9CAUD</name>
<protein>
    <submittedName>
        <fullName evidence="1">Uncharacterized protein</fullName>
    </submittedName>
</protein>
<reference evidence="1" key="1">
    <citation type="submission" date="2021-09" db="EMBL/GenBank/DDBJ databases">
        <authorList>
            <person name="Tian S."/>
        </authorList>
    </citation>
    <scope>NUCLEOTIDE SEQUENCE</scope>
</reference>